<evidence type="ECO:0000313" key="3">
    <source>
        <dbReference type="EMBL" id="MFD2234285.1"/>
    </source>
</evidence>
<dbReference type="PANTHER" id="PTHR45228:SF8">
    <property type="entry name" value="TWO-COMPONENT RESPONSE REGULATOR-RELATED"/>
    <property type="match status" value="1"/>
</dbReference>
<keyword evidence="4" id="KW-1185">Reference proteome</keyword>
<dbReference type="SMART" id="SM00448">
    <property type="entry name" value="REC"/>
    <property type="match status" value="1"/>
</dbReference>
<dbReference type="InterPro" id="IPR052020">
    <property type="entry name" value="Cyclic_di-GMP/3'3'-cGAMP_PDE"/>
</dbReference>
<sequence>MEPGVLLIDDDPHLLSALRRQLGDRFDITTACGGEEGVERVRAAASPFGVVLSDMRMPGIDGIETLRRIRDHAPDTVRMMLTGNADQQTAIDAINQGAIFRFYTKPCPSETLIDGLAAGLEQFRLVTAERDLLEQTLTGVIQVLVEVMSVNDPAAAAQAARLREWVRLLTTEFRMPHRWQLEIAAALAPIGMVAMPPAALARLRQGEAPNPDERAMLDRVPEAGRNLLARIPRLARVAEIVHWQDRGYDGSGFPADGPVGADLPLDARLLKILKDLLAATAGGPLTAASFEQLERQRQHYDPVLLPRVRGCLEGLARNEVFTSVALTVGQLQAGHVLAGDLRLGNGHLIFPAHTQLQAPQIERIRTLARVFSFAEPIRVRG</sequence>
<gene>
    <name evidence="3" type="ORF">ACFSNB_10765</name>
</gene>
<dbReference type="Pfam" id="PF00072">
    <property type="entry name" value="Response_reg"/>
    <property type="match status" value="1"/>
</dbReference>
<dbReference type="InterPro" id="IPR011006">
    <property type="entry name" value="CheY-like_superfamily"/>
</dbReference>
<evidence type="ECO:0000313" key="4">
    <source>
        <dbReference type="Proteomes" id="UP001597296"/>
    </source>
</evidence>
<proteinExistence type="predicted"/>
<evidence type="ECO:0000259" key="2">
    <source>
        <dbReference type="PROSITE" id="PS50110"/>
    </source>
</evidence>
<dbReference type="Gene3D" id="3.40.50.2300">
    <property type="match status" value="1"/>
</dbReference>
<comment type="caution">
    <text evidence="3">The sequence shown here is derived from an EMBL/GenBank/DDBJ whole genome shotgun (WGS) entry which is preliminary data.</text>
</comment>
<dbReference type="PROSITE" id="PS50110">
    <property type="entry name" value="RESPONSE_REGULATORY"/>
    <property type="match status" value="1"/>
</dbReference>
<protein>
    <submittedName>
        <fullName evidence="3">HD domain-containing phosphohydrolase</fullName>
    </submittedName>
</protein>
<dbReference type="SUPFAM" id="SSF52172">
    <property type="entry name" value="CheY-like"/>
    <property type="match status" value="1"/>
</dbReference>
<keyword evidence="1" id="KW-0597">Phosphoprotein</keyword>
<dbReference type="PANTHER" id="PTHR45228">
    <property type="entry name" value="CYCLIC DI-GMP PHOSPHODIESTERASE TM_0186-RELATED"/>
    <property type="match status" value="1"/>
</dbReference>
<name>A0ABW5CAN1_9PROT</name>
<dbReference type="Proteomes" id="UP001597296">
    <property type="component" value="Unassembled WGS sequence"/>
</dbReference>
<reference evidence="4" key="1">
    <citation type="journal article" date="2019" name="Int. J. Syst. Evol. Microbiol.">
        <title>The Global Catalogue of Microorganisms (GCM) 10K type strain sequencing project: providing services to taxonomists for standard genome sequencing and annotation.</title>
        <authorList>
            <consortium name="The Broad Institute Genomics Platform"/>
            <consortium name="The Broad Institute Genome Sequencing Center for Infectious Disease"/>
            <person name="Wu L."/>
            <person name="Ma J."/>
        </authorList>
    </citation>
    <scope>NUCLEOTIDE SEQUENCE [LARGE SCALE GENOMIC DNA]</scope>
    <source>
        <strain evidence="4">KCTC 15012</strain>
    </source>
</reference>
<dbReference type="EMBL" id="JBHUIY010000019">
    <property type="protein sequence ID" value="MFD2234285.1"/>
    <property type="molecule type" value="Genomic_DNA"/>
</dbReference>
<dbReference type="InterPro" id="IPR001789">
    <property type="entry name" value="Sig_transdc_resp-reg_receiver"/>
</dbReference>
<evidence type="ECO:0000256" key="1">
    <source>
        <dbReference type="PROSITE-ProRule" id="PRU00169"/>
    </source>
</evidence>
<accession>A0ABW5CAN1</accession>
<dbReference type="RefSeq" id="WP_377316351.1">
    <property type="nucleotide sequence ID" value="NZ_JBHUIY010000019.1"/>
</dbReference>
<feature type="modified residue" description="4-aspartylphosphate" evidence="1">
    <location>
        <position position="54"/>
    </location>
</feature>
<dbReference type="CDD" id="cd17569">
    <property type="entry name" value="REC_HupR-like"/>
    <property type="match status" value="1"/>
</dbReference>
<dbReference type="Pfam" id="PF13487">
    <property type="entry name" value="HD_5"/>
    <property type="match status" value="1"/>
</dbReference>
<organism evidence="3 4">
    <name type="scientific">Phaeospirillum tilakii</name>
    <dbReference type="NCBI Taxonomy" id="741673"/>
    <lineage>
        <taxon>Bacteria</taxon>
        <taxon>Pseudomonadati</taxon>
        <taxon>Pseudomonadota</taxon>
        <taxon>Alphaproteobacteria</taxon>
        <taxon>Rhodospirillales</taxon>
        <taxon>Rhodospirillaceae</taxon>
        <taxon>Phaeospirillum</taxon>
    </lineage>
</organism>
<feature type="domain" description="Response regulatory" evidence="2">
    <location>
        <begin position="4"/>
        <end position="120"/>
    </location>
</feature>
<dbReference type="Gene3D" id="1.10.3210.10">
    <property type="entry name" value="Hypothetical protein af1432"/>
    <property type="match status" value="1"/>
</dbReference>